<organism evidence="1 2">
    <name type="scientific">Owenia fusiformis</name>
    <name type="common">Polychaete worm</name>
    <dbReference type="NCBI Taxonomy" id="6347"/>
    <lineage>
        <taxon>Eukaryota</taxon>
        <taxon>Metazoa</taxon>
        <taxon>Spiralia</taxon>
        <taxon>Lophotrochozoa</taxon>
        <taxon>Annelida</taxon>
        <taxon>Polychaeta</taxon>
        <taxon>Sedentaria</taxon>
        <taxon>Canalipalpata</taxon>
        <taxon>Sabellida</taxon>
        <taxon>Oweniida</taxon>
        <taxon>Oweniidae</taxon>
        <taxon>Owenia</taxon>
    </lineage>
</organism>
<accession>A0A8J1TWC7</accession>
<evidence type="ECO:0000313" key="2">
    <source>
        <dbReference type="Proteomes" id="UP000749559"/>
    </source>
</evidence>
<evidence type="ECO:0000313" key="1">
    <source>
        <dbReference type="EMBL" id="CAH1796399.1"/>
    </source>
</evidence>
<reference evidence="1" key="1">
    <citation type="submission" date="2022-03" db="EMBL/GenBank/DDBJ databases">
        <authorList>
            <person name="Martin C."/>
        </authorList>
    </citation>
    <scope>NUCLEOTIDE SEQUENCE</scope>
</reference>
<gene>
    <name evidence="1" type="ORF">OFUS_LOCUS20815</name>
</gene>
<feature type="non-terminal residue" evidence="1">
    <location>
        <position position="438"/>
    </location>
</feature>
<proteinExistence type="predicted"/>
<name>A0A8J1TWC7_OWEFU</name>
<keyword evidence="2" id="KW-1185">Reference proteome</keyword>
<sequence>TTMRKGVLLAILLLSCQGIYANDIHTWHHLVKRRTGDKPPVGKCMNCRWGGKTGLHFYTCCNNCDEPESKCKKDQIVYDGASRGKYCGPCGEDTAAGNATICNKEASKTYKCGGCDGQLKVKSKCDDIWLFQIPGLCWAWQICFNKLCKEVDGKINVNELYDIPDTFCGDSVCQSSETYESCPIDCCWKKNPKCLWEHDGWENCSSDEPCSKCPQRCCNEPTCCDISVTGDPHVLQPDKDLDIPLCYNLYRPQGEVMILFSHITKGESEIKVNVKFGDGTKWLKEVVVFIGDDNVYVKHNFIDINNGTYSCGWDDGSYRMSTGHIKVYEGGIKIKPYADDSGVEHIDVKRGKHGVNVNVVYDLHEKYGGFLGLIDSLVIGSDGGNTLELVTGDTIHARHTVQNSGIHCLHLNEPTSLLPNGSLNSVVIPCLFCAAPAN</sequence>
<protein>
    <submittedName>
        <fullName evidence="1">Uncharacterized protein</fullName>
    </submittedName>
</protein>
<dbReference type="AlphaFoldDB" id="A0A8J1TWC7"/>
<dbReference type="EMBL" id="CAIIXF020000010">
    <property type="protein sequence ID" value="CAH1796399.1"/>
    <property type="molecule type" value="Genomic_DNA"/>
</dbReference>
<comment type="caution">
    <text evidence="1">The sequence shown here is derived from an EMBL/GenBank/DDBJ whole genome shotgun (WGS) entry which is preliminary data.</text>
</comment>
<dbReference type="Proteomes" id="UP000749559">
    <property type="component" value="Unassembled WGS sequence"/>
</dbReference>
<dbReference type="OrthoDB" id="10045402at2759"/>